<accession>A0AAV2AGH0</accession>
<dbReference type="Gene3D" id="1.25.40.20">
    <property type="entry name" value="Ankyrin repeat-containing domain"/>
    <property type="match status" value="2"/>
</dbReference>
<proteinExistence type="inferred from homology"/>
<dbReference type="GO" id="GO:0006887">
    <property type="term" value="P:exocytosis"/>
    <property type="evidence" value="ECO:0007669"/>
    <property type="project" value="UniProtKB-KW"/>
</dbReference>
<dbReference type="GO" id="GO:0044231">
    <property type="term" value="C:host cell presynaptic membrane"/>
    <property type="evidence" value="ECO:0007669"/>
    <property type="project" value="UniProtKB-KW"/>
</dbReference>
<dbReference type="GO" id="GO:0005576">
    <property type="term" value="C:extracellular region"/>
    <property type="evidence" value="ECO:0007669"/>
    <property type="project" value="UniProtKB-SubCell"/>
</dbReference>
<evidence type="ECO:0000256" key="7">
    <source>
        <dbReference type="ARBA" id="ARBA00022699"/>
    </source>
</evidence>
<dbReference type="SUPFAM" id="SSF48403">
    <property type="entry name" value="Ankyrin repeat"/>
    <property type="match status" value="1"/>
</dbReference>
<comment type="subcellular location">
    <subcellularLocation>
        <location evidence="2">Secreted</location>
    </subcellularLocation>
    <subcellularLocation>
        <location evidence="1">Target cell membrane</location>
    </subcellularLocation>
</comment>
<evidence type="ECO:0000256" key="8">
    <source>
        <dbReference type="ARBA" id="ARBA00022737"/>
    </source>
</evidence>
<keyword evidence="7" id="KW-0528">Neurotoxin</keyword>
<keyword evidence="10" id="KW-0040">ANK repeat</keyword>
<dbReference type="Proteomes" id="UP001497382">
    <property type="component" value="Unassembled WGS sequence"/>
</dbReference>
<evidence type="ECO:0000256" key="13">
    <source>
        <dbReference type="ARBA" id="ARBA00049657"/>
    </source>
</evidence>
<evidence type="ECO:0000256" key="6">
    <source>
        <dbReference type="ARBA" id="ARBA00022656"/>
    </source>
</evidence>
<dbReference type="GO" id="GO:0090729">
    <property type="term" value="F:toxin activity"/>
    <property type="evidence" value="ECO:0007669"/>
    <property type="project" value="UniProtKB-KW"/>
</dbReference>
<keyword evidence="4" id="KW-0964">Secreted</keyword>
<evidence type="ECO:0000256" key="14">
    <source>
        <dbReference type="ARBA" id="ARBA00049715"/>
    </source>
</evidence>
<dbReference type="AlphaFoldDB" id="A0AAV2AGH0"/>
<dbReference type="EMBL" id="CAXIEN010000160">
    <property type="protein sequence ID" value="CAL1282797.1"/>
    <property type="molecule type" value="Genomic_DNA"/>
</dbReference>
<evidence type="ECO:0000256" key="12">
    <source>
        <dbReference type="ARBA" id="ARBA00023298"/>
    </source>
</evidence>
<evidence type="ECO:0000256" key="5">
    <source>
        <dbReference type="ARBA" id="ARBA00022537"/>
    </source>
</evidence>
<gene>
    <name evidence="16" type="ORF">LARSCL_LOCUS12253</name>
</gene>
<dbReference type="SMART" id="SM00248">
    <property type="entry name" value="ANK"/>
    <property type="match status" value="5"/>
</dbReference>
<dbReference type="InterPro" id="IPR036770">
    <property type="entry name" value="Ankyrin_rpt-contain_sf"/>
</dbReference>
<dbReference type="PANTHER" id="PTHR24198:SF165">
    <property type="entry name" value="ANKYRIN REPEAT-CONTAINING PROTEIN-RELATED"/>
    <property type="match status" value="1"/>
</dbReference>
<keyword evidence="8" id="KW-0677">Repeat</keyword>
<keyword evidence="6" id="KW-0800">Toxin</keyword>
<organism evidence="16 17">
    <name type="scientific">Larinioides sclopetarius</name>
    <dbReference type="NCBI Taxonomy" id="280406"/>
    <lineage>
        <taxon>Eukaryota</taxon>
        <taxon>Metazoa</taxon>
        <taxon>Ecdysozoa</taxon>
        <taxon>Arthropoda</taxon>
        <taxon>Chelicerata</taxon>
        <taxon>Arachnida</taxon>
        <taxon>Araneae</taxon>
        <taxon>Araneomorphae</taxon>
        <taxon>Entelegynae</taxon>
        <taxon>Araneoidea</taxon>
        <taxon>Araneidae</taxon>
        <taxon>Larinioides</taxon>
    </lineage>
</organism>
<keyword evidence="17" id="KW-1185">Reference proteome</keyword>
<sequence>MACESGAWNCTRFLVVERSDEINQCYNEYYPIHLAVMQDIKFLEILLQCGADVLVKTTTQQMTVLHVVLSCSRKSAKVTLQTLKMLLDHGCHELINEPDTLGNTPLHNLIIRYALEESRFGDTKEPRLWNKWDMLQMLTYLFKNGASLSINHQVNSALTCILQHIKDYEFRYELLEMFLKNGGNPNSVGLDGSVSLMACLMSLMNRDPLQFLSHHTKEFYKNSILLLCKHGANPNCSSRSNITPMHVLTFMASRYVQIKEEHKNQAFVFIRKLLLILLQYGLDPNIQEWNIEVYGHILDEHPKNNYMRQIELDPSNQLSQLHEYILQTLMDEAA</sequence>
<keyword evidence="3" id="KW-0268">Exocytosis</keyword>
<evidence type="ECO:0000256" key="11">
    <source>
        <dbReference type="ARBA" id="ARBA00023136"/>
    </source>
</evidence>
<keyword evidence="12" id="KW-1053">Target membrane</keyword>
<evidence type="ECO:0000256" key="1">
    <source>
        <dbReference type="ARBA" id="ARBA00004175"/>
    </source>
</evidence>
<evidence type="ECO:0000313" key="16">
    <source>
        <dbReference type="EMBL" id="CAL1282797.1"/>
    </source>
</evidence>
<dbReference type="GO" id="GO:0044218">
    <property type="term" value="C:other organism cell membrane"/>
    <property type="evidence" value="ECO:0007669"/>
    <property type="project" value="UniProtKB-KW"/>
</dbReference>
<evidence type="ECO:0000256" key="15">
    <source>
        <dbReference type="ARBA" id="ARBA00049811"/>
    </source>
</evidence>
<name>A0AAV2AGH0_9ARAC</name>
<comment type="caution">
    <text evidence="16">The sequence shown here is derived from an EMBL/GenBank/DDBJ whole genome shotgun (WGS) entry which is preliminary data.</text>
</comment>
<evidence type="ECO:0000256" key="9">
    <source>
        <dbReference type="ARBA" id="ARBA00023028"/>
    </source>
</evidence>
<protein>
    <recommendedName>
        <fullName evidence="15">Alpha-latrotoxin</fullName>
    </recommendedName>
</protein>
<evidence type="ECO:0000256" key="2">
    <source>
        <dbReference type="ARBA" id="ARBA00004613"/>
    </source>
</evidence>
<evidence type="ECO:0000256" key="4">
    <source>
        <dbReference type="ARBA" id="ARBA00022525"/>
    </source>
</evidence>
<evidence type="ECO:0000256" key="3">
    <source>
        <dbReference type="ARBA" id="ARBA00022483"/>
    </source>
</evidence>
<keyword evidence="11" id="KW-0472">Membrane</keyword>
<dbReference type="PANTHER" id="PTHR24198">
    <property type="entry name" value="ANKYRIN REPEAT AND PROTEIN KINASE DOMAIN-CONTAINING PROTEIN"/>
    <property type="match status" value="1"/>
</dbReference>
<reference evidence="16 17" key="1">
    <citation type="submission" date="2024-04" db="EMBL/GenBank/DDBJ databases">
        <authorList>
            <person name="Rising A."/>
            <person name="Reimegard J."/>
            <person name="Sonavane S."/>
            <person name="Akerstrom W."/>
            <person name="Nylinder S."/>
            <person name="Hedman E."/>
            <person name="Kallberg Y."/>
        </authorList>
    </citation>
    <scope>NUCLEOTIDE SEQUENCE [LARGE SCALE GENOMIC DNA]</scope>
</reference>
<evidence type="ECO:0000256" key="10">
    <source>
        <dbReference type="ARBA" id="ARBA00023043"/>
    </source>
</evidence>
<keyword evidence="9" id="KW-0638">Presynaptic neurotoxin</keyword>
<comment type="subunit">
    <text evidence="14">Homotetramer in membranes.</text>
</comment>
<evidence type="ECO:0000313" key="17">
    <source>
        <dbReference type="Proteomes" id="UP001497382"/>
    </source>
</evidence>
<dbReference type="InterPro" id="IPR002110">
    <property type="entry name" value="Ankyrin_rpt"/>
</dbReference>
<comment type="similarity">
    <text evidence="13">Belongs to the cationic peptide 01 (latrotoxin) family. 03 (alpha-latrotoxin) subfamily.</text>
</comment>
<keyword evidence="5" id="KW-1052">Target cell membrane</keyword>
<dbReference type="Pfam" id="PF00023">
    <property type="entry name" value="Ank"/>
    <property type="match status" value="1"/>
</dbReference>